<comment type="caution">
    <text evidence="1">The sequence shown here is derived from an EMBL/GenBank/DDBJ whole genome shotgun (WGS) entry which is preliminary data.</text>
</comment>
<dbReference type="Proteomes" id="UP000526003">
    <property type="component" value="Unassembled WGS sequence"/>
</dbReference>
<sequence length="141" mass="16458">MLPVNKLVLKRQRCEQVNQAIQIIAAHGRRFFYSASKQTYASMEVDERGRVWYIDYATHKRIYTHPTLWNKWRGFSSGGTLRNVVEGFRDFILTGKPLDPFYLGPERFNGENIWGYPEDEMQKVREQAGALPVFRQAEEAA</sequence>
<evidence type="ECO:0000313" key="2">
    <source>
        <dbReference type="Proteomes" id="UP000526003"/>
    </source>
</evidence>
<dbReference type="EMBL" id="JACMYG010000030">
    <property type="protein sequence ID" value="MBC2692603.1"/>
    <property type="molecule type" value="Genomic_DNA"/>
</dbReference>
<accession>A0A7X1KZG4</accession>
<proteinExistence type="predicted"/>
<reference evidence="1 2" key="1">
    <citation type="submission" date="2020-08" db="EMBL/GenBank/DDBJ databases">
        <title>Pseudomonas sp. nov.</title>
        <authorList>
            <person name="Gieschler S."/>
            <person name="Fiedler G."/>
            <person name="Brinks E."/>
            <person name="Boehnlein C."/>
            <person name="Franz C.M.A.P."/>
            <person name="Kabisch J."/>
        </authorList>
    </citation>
    <scope>NUCLEOTIDE SEQUENCE [LARGE SCALE GENOMIC DNA]</scope>
    <source>
        <strain evidence="1 2">MBT-1</strain>
    </source>
</reference>
<keyword evidence="2" id="KW-1185">Reference proteome</keyword>
<gene>
    <name evidence="1" type="ORF">H7995_22695</name>
</gene>
<name>A0A7X1KZG4_9PSED</name>
<dbReference type="AlphaFoldDB" id="A0A7X1KZG4"/>
<dbReference type="RefSeq" id="WP_185818881.1">
    <property type="nucleotide sequence ID" value="NZ_JACMYG010000030.1"/>
</dbReference>
<organism evidence="1 2">
    <name type="scientific">Pseudomonas kielensis</name>
    <dbReference type="NCBI Taxonomy" id="2762577"/>
    <lineage>
        <taxon>Bacteria</taxon>
        <taxon>Pseudomonadati</taxon>
        <taxon>Pseudomonadota</taxon>
        <taxon>Gammaproteobacteria</taxon>
        <taxon>Pseudomonadales</taxon>
        <taxon>Pseudomonadaceae</taxon>
        <taxon>Pseudomonas</taxon>
    </lineage>
</organism>
<evidence type="ECO:0000313" key="1">
    <source>
        <dbReference type="EMBL" id="MBC2692603.1"/>
    </source>
</evidence>
<protein>
    <submittedName>
        <fullName evidence="1">Uncharacterized protein</fullName>
    </submittedName>
</protein>